<dbReference type="PANTHER" id="PTHR43464">
    <property type="entry name" value="METHYLTRANSFERASE"/>
    <property type="match status" value="1"/>
</dbReference>
<dbReference type="FunFam" id="3.40.50.150:FF:000028">
    <property type="entry name" value="Ubiquinone biosynthesis O-methyltransferase"/>
    <property type="match status" value="1"/>
</dbReference>
<dbReference type="AlphaFoldDB" id="A0A450S532"/>
<evidence type="ECO:0000256" key="5">
    <source>
        <dbReference type="HAMAP-Rule" id="MF_00472"/>
    </source>
</evidence>
<dbReference type="GO" id="GO:0010420">
    <property type="term" value="F:polyprenyldihydroxybenzoate methyltransferase activity"/>
    <property type="evidence" value="ECO:0007669"/>
    <property type="project" value="InterPro"/>
</dbReference>
<dbReference type="CDD" id="cd02440">
    <property type="entry name" value="AdoMet_MTases"/>
    <property type="match status" value="1"/>
</dbReference>
<comment type="catalytic activity">
    <reaction evidence="5">
        <text>a 3-demethylubiquinol + S-adenosyl-L-methionine = a ubiquinol + S-adenosyl-L-homocysteine + H(+)</text>
        <dbReference type="Rhea" id="RHEA:44380"/>
        <dbReference type="Rhea" id="RHEA-COMP:9566"/>
        <dbReference type="Rhea" id="RHEA-COMP:10914"/>
        <dbReference type="ChEBI" id="CHEBI:15378"/>
        <dbReference type="ChEBI" id="CHEBI:17976"/>
        <dbReference type="ChEBI" id="CHEBI:57856"/>
        <dbReference type="ChEBI" id="CHEBI:59789"/>
        <dbReference type="ChEBI" id="CHEBI:84422"/>
        <dbReference type="EC" id="2.1.1.64"/>
    </reaction>
</comment>
<dbReference type="GO" id="GO:0102208">
    <property type="term" value="F:2-polyprenyl-6-hydroxyphenol methylase activity"/>
    <property type="evidence" value="ECO:0007669"/>
    <property type="project" value="UniProtKB-EC"/>
</dbReference>
<keyword evidence="4 5" id="KW-0949">S-adenosyl-L-methionine</keyword>
<sequence>MTYQEHTGKMGSDSLDNIRSDNIDPSEVAKFDQIAARWWDLEGDLRTLHTLNPLRLDYIERNVELRGKRVLDVGCGGGILAEGMVKRGALVTGIDAAEAPLRVAKLHQIETHIEVEYRCITAEALAEQTPGMYDIVTCMELLEHVPDPATTVKACAKLVKSEGSCFFSTINRNPKAWLFAILAGEYLLGLLPKGTHDYTKFIQPSELNRWARDAGLAIKGLQGLSYNPLTKYFQLTPNVDVNYFAWLQSKNNASTAIDP</sequence>
<comment type="similarity">
    <text evidence="5">Belongs to the methyltransferase superfamily. UbiG/COQ3 family.</text>
</comment>
<dbReference type="GO" id="GO:0032259">
    <property type="term" value="P:methylation"/>
    <property type="evidence" value="ECO:0007669"/>
    <property type="project" value="UniProtKB-KW"/>
</dbReference>
<dbReference type="EC" id="2.1.1.64" evidence="5"/>
<comment type="pathway">
    <text evidence="5">Cofactor biosynthesis; ubiquinone biosynthesis.</text>
</comment>
<gene>
    <name evidence="5" type="primary">ubiG</name>
    <name evidence="6" type="ORF">BECKFW1821A_GA0114235_101428</name>
</gene>
<feature type="binding site" evidence="5">
    <location>
        <position position="95"/>
    </location>
    <ligand>
        <name>S-adenosyl-L-methionine</name>
        <dbReference type="ChEBI" id="CHEBI:59789"/>
    </ligand>
</feature>
<dbReference type="EMBL" id="CAADEW010000014">
    <property type="protein sequence ID" value="VFJ46963.1"/>
    <property type="molecule type" value="Genomic_DNA"/>
</dbReference>
<keyword evidence="1 5" id="KW-0489">Methyltransferase</keyword>
<keyword evidence="2 5" id="KW-0808">Transferase</keyword>
<keyword evidence="3 5" id="KW-0831">Ubiquinone biosynthesis</keyword>
<comment type="catalytic activity">
    <reaction evidence="5">
        <text>a 3-(all-trans-polyprenyl)benzene-1,2-diol + S-adenosyl-L-methionine = a 2-methoxy-6-(all-trans-polyprenyl)phenol + S-adenosyl-L-homocysteine + H(+)</text>
        <dbReference type="Rhea" id="RHEA:31411"/>
        <dbReference type="Rhea" id="RHEA-COMP:9550"/>
        <dbReference type="Rhea" id="RHEA-COMP:9551"/>
        <dbReference type="ChEBI" id="CHEBI:15378"/>
        <dbReference type="ChEBI" id="CHEBI:57856"/>
        <dbReference type="ChEBI" id="CHEBI:59789"/>
        <dbReference type="ChEBI" id="CHEBI:62729"/>
        <dbReference type="ChEBI" id="CHEBI:62731"/>
        <dbReference type="EC" id="2.1.1.222"/>
    </reaction>
</comment>
<dbReference type="InterPro" id="IPR010233">
    <property type="entry name" value="UbiG_MeTrfase"/>
</dbReference>
<evidence type="ECO:0000313" key="6">
    <source>
        <dbReference type="EMBL" id="VFJ46963.1"/>
    </source>
</evidence>
<dbReference type="Pfam" id="PF13489">
    <property type="entry name" value="Methyltransf_23"/>
    <property type="match status" value="1"/>
</dbReference>
<protein>
    <recommendedName>
        <fullName evidence="5">Ubiquinone biosynthesis O-methyltransferase</fullName>
    </recommendedName>
    <alternativeName>
        <fullName evidence="5">2-polyprenyl-6-hydroxyphenol methylase</fullName>
        <ecNumber evidence="5">2.1.1.222</ecNumber>
    </alternativeName>
    <alternativeName>
        <fullName evidence="5">3-demethylubiquinone 3-O-methyltransferase</fullName>
        <ecNumber evidence="5">2.1.1.64</ecNumber>
    </alternativeName>
</protein>
<evidence type="ECO:0000256" key="3">
    <source>
        <dbReference type="ARBA" id="ARBA00022688"/>
    </source>
</evidence>
<dbReference type="HAMAP" id="MF_00472">
    <property type="entry name" value="UbiG"/>
    <property type="match status" value="1"/>
</dbReference>
<dbReference type="InterPro" id="IPR029063">
    <property type="entry name" value="SAM-dependent_MTases_sf"/>
</dbReference>
<keyword evidence="6" id="KW-0830">Ubiquinone</keyword>
<dbReference type="Gene3D" id="3.40.50.150">
    <property type="entry name" value="Vaccinia Virus protein VP39"/>
    <property type="match status" value="1"/>
</dbReference>
<dbReference type="NCBIfam" id="TIGR01983">
    <property type="entry name" value="UbiG"/>
    <property type="match status" value="1"/>
</dbReference>
<dbReference type="EC" id="2.1.1.222" evidence="5"/>
<feature type="binding site" evidence="5">
    <location>
        <position position="55"/>
    </location>
    <ligand>
        <name>S-adenosyl-L-methionine</name>
        <dbReference type="ChEBI" id="CHEBI:59789"/>
    </ligand>
</feature>
<feature type="binding site" evidence="5">
    <location>
        <position position="139"/>
    </location>
    <ligand>
        <name>S-adenosyl-L-methionine</name>
        <dbReference type="ChEBI" id="CHEBI:59789"/>
    </ligand>
</feature>
<dbReference type="SUPFAM" id="SSF53335">
    <property type="entry name" value="S-adenosyl-L-methionine-dependent methyltransferases"/>
    <property type="match status" value="1"/>
</dbReference>
<feature type="binding site" evidence="5">
    <location>
        <position position="74"/>
    </location>
    <ligand>
        <name>S-adenosyl-L-methionine</name>
        <dbReference type="ChEBI" id="CHEBI:59789"/>
    </ligand>
</feature>
<dbReference type="GO" id="GO:0061542">
    <property type="term" value="F:3-demethylubiquinol 3-O-methyltransferase activity"/>
    <property type="evidence" value="ECO:0007669"/>
    <property type="project" value="UniProtKB-UniRule"/>
</dbReference>
<name>A0A450S532_9GAMM</name>
<comment type="function">
    <text evidence="5">O-methyltransferase that catalyzes the 2 O-methylation steps in the ubiquinone biosynthetic pathway.</text>
</comment>
<evidence type="ECO:0000256" key="1">
    <source>
        <dbReference type="ARBA" id="ARBA00022603"/>
    </source>
</evidence>
<organism evidence="6">
    <name type="scientific">Candidatus Kentrum sp. FW</name>
    <dbReference type="NCBI Taxonomy" id="2126338"/>
    <lineage>
        <taxon>Bacteria</taxon>
        <taxon>Pseudomonadati</taxon>
        <taxon>Pseudomonadota</taxon>
        <taxon>Gammaproteobacteria</taxon>
        <taxon>Candidatus Kentrum</taxon>
    </lineage>
</organism>
<evidence type="ECO:0000256" key="4">
    <source>
        <dbReference type="ARBA" id="ARBA00022691"/>
    </source>
</evidence>
<dbReference type="PANTHER" id="PTHR43464:SF19">
    <property type="entry name" value="UBIQUINONE BIOSYNTHESIS O-METHYLTRANSFERASE, MITOCHONDRIAL"/>
    <property type="match status" value="1"/>
</dbReference>
<reference evidence="6" key="1">
    <citation type="submission" date="2019-02" db="EMBL/GenBank/DDBJ databases">
        <authorList>
            <person name="Gruber-Vodicka R. H."/>
            <person name="Seah K. B. B."/>
        </authorList>
    </citation>
    <scope>NUCLEOTIDE SEQUENCE</scope>
    <source>
        <strain evidence="6">BECK_BZ15</strain>
    </source>
</reference>
<accession>A0A450S532</accession>
<dbReference type="UniPathway" id="UPA00232"/>
<evidence type="ECO:0000256" key="2">
    <source>
        <dbReference type="ARBA" id="ARBA00022679"/>
    </source>
</evidence>
<proteinExistence type="inferred from homology"/>